<keyword evidence="2" id="KW-1185">Reference proteome</keyword>
<sequence>MINLKRNILRCQIAIQEYRGDMTILHADGNIHKNDYGLSRFPLPNNNENPAYVPEEASTQGIIEGISVTDLSTIFFEELRNSYTQDRIVASPSNNLPEILKITT</sequence>
<gene>
    <name evidence="1" type="ORF">O181_009965</name>
</gene>
<comment type="caution">
    <text evidence="1">The sequence shown here is derived from an EMBL/GenBank/DDBJ whole genome shotgun (WGS) entry which is preliminary data.</text>
</comment>
<protein>
    <submittedName>
        <fullName evidence="1">Uncharacterized protein</fullName>
    </submittedName>
</protein>
<reference evidence="1" key="1">
    <citation type="submission" date="2021-03" db="EMBL/GenBank/DDBJ databases">
        <title>Draft genome sequence of rust myrtle Austropuccinia psidii MF-1, a brazilian biotype.</title>
        <authorList>
            <person name="Quecine M.C."/>
            <person name="Pachon D.M.R."/>
            <person name="Bonatelli M.L."/>
            <person name="Correr F.H."/>
            <person name="Franceschini L.M."/>
            <person name="Leite T.F."/>
            <person name="Margarido G.R.A."/>
            <person name="Almeida C.A."/>
            <person name="Ferrarezi J.A."/>
            <person name="Labate C.A."/>
        </authorList>
    </citation>
    <scope>NUCLEOTIDE SEQUENCE</scope>
    <source>
        <strain evidence="1">MF-1</strain>
    </source>
</reference>
<dbReference type="EMBL" id="AVOT02002411">
    <property type="protein sequence ID" value="MBW0470250.1"/>
    <property type="molecule type" value="Genomic_DNA"/>
</dbReference>
<proteinExistence type="predicted"/>
<organism evidence="1 2">
    <name type="scientific">Austropuccinia psidii MF-1</name>
    <dbReference type="NCBI Taxonomy" id="1389203"/>
    <lineage>
        <taxon>Eukaryota</taxon>
        <taxon>Fungi</taxon>
        <taxon>Dikarya</taxon>
        <taxon>Basidiomycota</taxon>
        <taxon>Pucciniomycotina</taxon>
        <taxon>Pucciniomycetes</taxon>
        <taxon>Pucciniales</taxon>
        <taxon>Sphaerophragmiaceae</taxon>
        <taxon>Austropuccinia</taxon>
    </lineage>
</organism>
<name>A0A9Q3BSZ3_9BASI</name>
<dbReference type="AlphaFoldDB" id="A0A9Q3BSZ3"/>
<evidence type="ECO:0000313" key="1">
    <source>
        <dbReference type="EMBL" id="MBW0470250.1"/>
    </source>
</evidence>
<dbReference type="Proteomes" id="UP000765509">
    <property type="component" value="Unassembled WGS sequence"/>
</dbReference>
<accession>A0A9Q3BSZ3</accession>
<dbReference type="OrthoDB" id="2507171at2759"/>
<evidence type="ECO:0000313" key="2">
    <source>
        <dbReference type="Proteomes" id="UP000765509"/>
    </source>
</evidence>